<keyword evidence="7" id="KW-0472">Membrane</keyword>
<protein>
    <recommendedName>
        <fullName evidence="10">HTH myb-type domain-containing protein</fullName>
    </recommendedName>
</protein>
<gene>
    <name evidence="8" type="ORF">TanjilG_19291</name>
</gene>
<dbReference type="PANTHER" id="PTHR44191:SF2">
    <property type="entry name" value="TRANSCRIPTION FACTOR MYBS1"/>
    <property type="match status" value="1"/>
</dbReference>
<accession>A0A1J7HYL8</accession>
<evidence type="ECO:0000256" key="1">
    <source>
        <dbReference type="ARBA" id="ARBA00004123"/>
    </source>
</evidence>
<evidence type="ECO:0000256" key="4">
    <source>
        <dbReference type="ARBA" id="ARBA00023163"/>
    </source>
</evidence>
<keyword evidence="5" id="KW-0539">Nucleus</keyword>
<dbReference type="PANTHER" id="PTHR44191">
    <property type="entry name" value="TRANSCRIPTION FACTOR KUA1"/>
    <property type="match status" value="1"/>
</dbReference>
<feature type="compositionally biased region" description="Basic and acidic residues" evidence="6">
    <location>
        <begin position="39"/>
        <end position="50"/>
    </location>
</feature>
<feature type="region of interest" description="Disordered" evidence="6">
    <location>
        <begin position="39"/>
        <end position="62"/>
    </location>
</feature>
<reference evidence="8 9" key="1">
    <citation type="journal article" date="2017" name="Plant Biotechnol. J.">
        <title>A comprehensive draft genome sequence for lupin (Lupinus angustifolius), an emerging health food: insights into plant-microbe interactions and legume evolution.</title>
        <authorList>
            <person name="Hane J.K."/>
            <person name="Ming Y."/>
            <person name="Kamphuis L.G."/>
            <person name="Nelson M.N."/>
            <person name="Garg G."/>
            <person name="Atkins C.A."/>
            <person name="Bayer P.E."/>
            <person name="Bravo A."/>
            <person name="Bringans S."/>
            <person name="Cannon S."/>
            <person name="Edwards D."/>
            <person name="Foley R."/>
            <person name="Gao L.L."/>
            <person name="Harrison M.J."/>
            <person name="Huang W."/>
            <person name="Hurgobin B."/>
            <person name="Li S."/>
            <person name="Liu C.W."/>
            <person name="McGrath A."/>
            <person name="Morahan G."/>
            <person name="Murray J."/>
            <person name="Weller J."/>
            <person name="Jian J."/>
            <person name="Singh K.B."/>
        </authorList>
    </citation>
    <scope>NUCLEOTIDE SEQUENCE [LARGE SCALE GENOMIC DNA]</scope>
    <source>
        <strain evidence="9">cv. Tanjil</strain>
        <tissue evidence="8">Whole plant</tissue>
    </source>
</reference>
<sequence length="137" mass="16301">MDRRRTQGDWKGIATEFVVSRTPSQVASHAQKYFLRQNTKKDDRERKSIHDITTGESDQTSVSLPRFNKKNIIQLLIWMITLLLHRIDFLLFAFVCIGNMNCNEYRSNHMQKCYRITLPTIFLIKAEFWQFNINPFN</sequence>
<keyword evidence="7" id="KW-1133">Transmembrane helix</keyword>
<evidence type="ECO:0000256" key="5">
    <source>
        <dbReference type="ARBA" id="ARBA00023242"/>
    </source>
</evidence>
<dbReference type="InterPro" id="IPR009057">
    <property type="entry name" value="Homeodomain-like_sf"/>
</dbReference>
<organism evidence="8 9">
    <name type="scientific">Lupinus angustifolius</name>
    <name type="common">Narrow-leaved blue lupine</name>
    <dbReference type="NCBI Taxonomy" id="3871"/>
    <lineage>
        <taxon>Eukaryota</taxon>
        <taxon>Viridiplantae</taxon>
        <taxon>Streptophyta</taxon>
        <taxon>Embryophyta</taxon>
        <taxon>Tracheophyta</taxon>
        <taxon>Spermatophyta</taxon>
        <taxon>Magnoliopsida</taxon>
        <taxon>eudicotyledons</taxon>
        <taxon>Gunneridae</taxon>
        <taxon>Pentapetalae</taxon>
        <taxon>rosids</taxon>
        <taxon>fabids</taxon>
        <taxon>Fabales</taxon>
        <taxon>Fabaceae</taxon>
        <taxon>Papilionoideae</taxon>
        <taxon>50 kb inversion clade</taxon>
        <taxon>genistoids sensu lato</taxon>
        <taxon>core genistoids</taxon>
        <taxon>Genisteae</taxon>
        <taxon>Lupinus</taxon>
    </lineage>
</organism>
<dbReference type="GO" id="GO:0005634">
    <property type="term" value="C:nucleus"/>
    <property type="evidence" value="ECO:0007669"/>
    <property type="project" value="UniProtKB-SubCell"/>
</dbReference>
<keyword evidence="9" id="KW-1185">Reference proteome</keyword>
<evidence type="ECO:0008006" key="10">
    <source>
        <dbReference type="Google" id="ProtNLM"/>
    </source>
</evidence>
<evidence type="ECO:0000256" key="7">
    <source>
        <dbReference type="SAM" id="Phobius"/>
    </source>
</evidence>
<evidence type="ECO:0000313" key="9">
    <source>
        <dbReference type="Proteomes" id="UP000188354"/>
    </source>
</evidence>
<dbReference type="GO" id="GO:0006355">
    <property type="term" value="P:regulation of DNA-templated transcription"/>
    <property type="evidence" value="ECO:0007669"/>
    <property type="project" value="UniProtKB-ARBA"/>
</dbReference>
<dbReference type="SUPFAM" id="SSF46689">
    <property type="entry name" value="Homeodomain-like"/>
    <property type="match status" value="1"/>
</dbReference>
<keyword evidence="7" id="KW-0812">Transmembrane</keyword>
<dbReference type="GO" id="GO:0009739">
    <property type="term" value="P:response to gibberellin"/>
    <property type="evidence" value="ECO:0007669"/>
    <property type="project" value="TreeGrafter"/>
</dbReference>
<evidence type="ECO:0000256" key="3">
    <source>
        <dbReference type="ARBA" id="ARBA00023125"/>
    </source>
</evidence>
<keyword evidence="2" id="KW-0805">Transcription regulation</keyword>
<proteinExistence type="predicted"/>
<evidence type="ECO:0000256" key="6">
    <source>
        <dbReference type="SAM" id="MobiDB-lite"/>
    </source>
</evidence>
<dbReference type="Gene3D" id="1.10.10.60">
    <property type="entry name" value="Homeodomain-like"/>
    <property type="match status" value="1"/>
</dbReference>
<dbReference type="GO" id="GO:0003677">
    <property type="term" value="F:DNA binding"/>
    <property type="evidence" value="ECO:0007669"/>
    <property type="project" value="UniProtKB-KW"/>
</dbReference>
<dbReference type="AlphaFoldDB" id="A0A1J7HYL8"/>
<dbReference type="EMBL" id="CM007361">
    <property type="protein sequence ID" value="OIW18059.1"/>
    <property type="molecule type" value="Genomic_DNA"/>
</dbReference>
<name>A0A1J7HYL8_LUPAN</name>
<feature type="transmembrane region" description="Helical" evidence="7">
    <location>
        <begin position="75"/>
        <end position="100"/>
    </location>
</feature>
<comment type="subcellular location">
    <subcellularLocation>
        <location evidence="1">Nucleus</location>
    </subcellularLocation>
</comment>
<evidence type="ECO:0000313" key="8">
    <source>
        <dbReference type="EMBL" id="OIW18059.1"/>
    </source>
</evidence>
<dbReference type="Proteomes" id="UP000188354">
    <property type="component" value="Chromosome LG01"/>
</dbReference>
<dbReference type="STRING" id="3871.A0A1J7HYL8"/>
<dbReference type="Gramene" id="OIW18059">
    <property type="protein sequence ID" value="OIW18059"/>
    <property type="gene ID" value="TanjilG_19291"/>
</dbReference>
<dbReference type="NCBIfam" id="TIGR01557">
    <property type="entry name" value="myb_SHAQKYF"/>
    <property type="match status" value="1"/>
</dbReference>
<dbReference type="InterPro" id="IPR006447">
    <property type="entry name" value="Myb_dom_plants"/>
</dbReference>
<dbReference type="InterPro" id="IPR052245">
    <property type="entry name" value="Plant_Stress_Dev_TF"/>
</dbReference>
<keyword evidence="4" id="KW-0804">Transcription</keyword>
<evidence type="ECO:0000256" key="2">
    <source>
        <dbReference type="ARBA" id="ARBA00023015"/>
    </source>
</evidence>
<keyword evidence="3" id="KW-0238">DNA-binding</keyword>
<dbReference type="GO" id="GO:0009751">
    <property type="term" value="P:response to salicylic acid"/>
    <property type="evidence" value="ECO:0007669"/>
    <property type="project" value="TreeGrafter"/>
</dbReference>